<keyword evidence="1" id="KW-0472">Membrane</keyword>
<keyword evidence="1" id="KW-1133">Transmembrane helix</keyword>
<feature type="transmembrane region" description="Helical" evidence="1">
    <location>
        <begin position="55"/>
        <end position="73"/>
    </location>
</feature>
<sequence>MNDNHDLDSDLQSRLRALPAERLPPADAWQRIAAQLPPRVAALPAAAPAPRARRWSLRVGLGLAAALAVLMVAPTSTPPTPRPSPLQRQADVIAAEYQQAMATLPAAPIGADWQPALHELDTSAVYIRAAIAENPRSGYLLTQLQRTYALRLELTQQAVNAAGLPS</sequence>
<reference evidence="2" key="1">
    <citation type="submission" date="2023-07" db="EMBL/GenBank/DDBJ databases">
        <title>Functional and genomic diversity of the sorghum phyllosphere microbiome.</title>
        <authorList>
            <person name="Shade A."/>
        </authorList>
    </citation>
    <scope>NUCLEOTIDE SEQUENCE</scope>
    <source>
        <strain evidence="2">SORGH_AS_0457</strain>
    </source>
</reference>
<protein>
    <submittedName>
        <fullName evidence="2">Uncharacterized protein</fullName>
    </submittedName>
</protein>
<name>A0AAP5AI56_9GAMM</name>
<dbReference type="AlphaFoldDB" id="A0AAP5AI56"/>
<keyword evidence="1" id="KW-0812">Transmembrane</keyword>
<gene>
    <name evidence="2" type="ORF">QE424_001054</name>
</gene>
<dbReference type="RefSeq" id="WP_210130811.1">
    <property type="nucleotide sequence ID" value="NZ_JABEXP010000001.1"/>
</dbReference>
<comment type="caution">
    <text evidence="2">The sequence shown here is derived from an EMBL/GenBank/DDBJ whole genome shotgun (WGS) entry which is preliminary data.</text>
</comment>
<evidence type="ECO:0000256" key="1">
    <source>
        <dbReference type="SAM" id="Phobius"/>
    </source>
</evidence>
<organism evidence="2 3">
    <name type="scientific">Stenotrophomonas rhizophila</name>
    <dbReference type="NCBI Taxonomy" id="216778"/>
    <lineage>
        <taxon>Bacteria</taxon>
        <taxon>Pseudomonadati</taxon>
        <taxon>Pseudomonadota</taxon>
        <taxon>Gammaproteobacteria</taxon>
        <taxon>Lysobacterales</taxon>
        <taxon>Lysobacteraceae</taxon>
        <taxon>Stenotrophomonas</taxon>
    </lineage>
</organism>
<proteinExistence type="predicted"/>
<evidence type="ECO:0000313" key="3">
    <source>
        <dbReference type="Proteomes" id="UP001226084"/>
    </source>
</evidence>
<dbReference type="EMBL" id="JAUTAS010000001">
    <property type="protein sequence ID" value="MDQ1107895.1"/>
    <property type="molecule type" value="Genomic_DNA"/>
</dbReference>
<accession>A0AAP5AI56</accession>
<dbReference type="Proteomes" id="UP001226084">
    <property type="component" value="Unassembled WGS sequence"/>
</dbReference>
<evidence type="ECO:0000313" key="2">
    <source>
        <dbReference type="EMBL" id="MDQ1107895.1"/>
    </source>
</evidence>